<dbReference type="PIRSF" id="PIRSF017617">
    <property type="entry name" value="Thr_aldolase"/>
    <property type="match status" value="1"/>
</dbReference>
<keyword evidence="8" id="KW-1185">Reference proteome</keyword>
<dbReference type="InterPro" id="IPR023603">
    <property type="entry name" value="Low_specificity_L-TA-like"/>
</dbReference>
<dbReference type="Gene3D" id="3.90.1150.10">
    <property type="entry name" value="Aspartate Aminotransferase, domain 1"/>
    <property type="match status" value="1"/>
</dbReference>
<dbReference type="GO" id="GO:0008732">
    <property type="term" value="F:L-allo-threonine aldolase activity"/>
    <property type="evidence" value="ECO:0007669"/>
    <property type="project" value="TreeGrafter"/>
</dbReference>
<dbReference type="AlphaFoldDB" id="A0A2X0MKD9"/>
<keyword evidence="4" id="KW-0456">Lyase</keyword>
<evidence type="ECO:0000313" key="7">
    <source>
        <dbReference type="EMBL" id="SGZ21369.1"/>
    </source>
</evidence>
<dbReference type="NCBIfam" id="NF041359">
    <property type="entry name" value="GntG_guanitoxin"/>
    <property type="match status" value="1"/>
</dbReference>
<reference evidence="7 8" key="1">
    <citation type="submission" date="2016-11" db="EMBL/GenBank/DDBJ databases">
        <authorList>
            <person name="Jaros S."/>
            <person name="Januszkiewicz K."/>
            <person name="Wedrychowicz H."/>
        </authorList>
    </citation>
    <scope>NUCLEOTIDE SEQUENCE [LARGE SCALE GENOMIC DNA]</scope>
</reference>
<dbReference type="Pfam" id="PF01212">
    <property type="entry name" value="Beta_elim_lyase"/>
    <property type="match status" value="1"/>
</dbReference>
<feature type="modified residue" description="N6-(pyridoxal phosphate)lysine" evidence="5">
    <location>
        <position position="216"/>
    </location>
</feature>
<feature type="domain" description="Aromatic amino acid beta-eliminating lyase/threonine aldolase" evidence="6">
    <location>
        <begin position="20"/>
        <end position="298"/>
    </location>
</feature>
<evidence type="ECO:0000313" key="8">
    <source>
        <dbReference type="Proteomes" id="UP000249464"/>
    </source>
</evidence>
<organism evidence="7 8">
    <name type="scientific">Microbotryum silenes-dioicae</name>
    <dbReference type="NCBI Taxonomy" id="796604"/>
    <lineage>
        <taxon>Eukaryota</taxon>
        <taxon>Fungi</taxon>
        <taxon>Dikarya</taxon>
        <taxon>Basidiomycota</taxon>
        <taxon>Pucciniomycotina</taxon>
        <taxon>Microbotryomycetes</taxon>
        <taxon>Microbotryales</taxon>
        <taxon>Microbotryaceae</taxon>
        <taxon>Microbotryum</taxon>
    </lineage>
</organism>
<evidence type="ECO:0000256" key="5">
    <source>
        <dbReference type="PIRSR" id="PIRSR017617-1"/>
    </source>
</evidence>
<comment type="similarity">
    <text evidence="2">Belongs to the threonine aldolase family.</text>
</comment>
<name>A0A2X0MKD9_9BASI</name>
<dbReference type="EMBL" id="FQNC01000083">
    <property type="protein sequence ID" value="SGZ21369.1"/>
    <property type="molecule type" value="Genomic_DNA"/>
</dbReference>
<keyword evidence="3" id="KW-0663">Pyridoxal phosphate</keyword>
<dbReference type="Gene3D" id="3.40.640.10">
    <property type="entry name" value="Type I PLP-dependent aspartate aminotransferase-like (Major domain)"/>
    <property type="match status" value="1"/>
</dbReference>
<gene>
    <name evidence="7" type="primary">BQ5605_C021g09360</name>
    <name evidence="7" type="ORF">BQ5605_C021G09360</name>
</gene>
<evidence type="ECO:0000256" key="3">
    <source>
        <dbReference type="ARBA" id="ARBA00022898"/>
    </source>
</evidence>
<dbReference type="STRING" id="796604.A0A2X0MKD9"/>
<dbReference type="InterPro" id="IPR015421">
    <property type="entry name" value="PyrdxlP-dep_Trfase_major"/>
</dbReference>
<dbReference type="FunFam" id="3.40.640.10:FF:000030">
    <property type="entry name" value="Low-specificity L-threonine aldolase"/>
    <property type="match status" value="1"/>
</dbReference>
<evidence type="ECO:0000259" key="6">
    <source>
        <dbReference type="Pfam" id="PF01212"/>
    </source>
</evidence>
<evidence type="ECO:0000256" key="1">
    <source>
        <dbReference type="ARBA" id="ARBA00001933"/>
    </source>
</evidence>
<dbReference type="PANTHER" id="PTHR48097:SF9">
    <property type="entry name" value="L-THREONINE ALDOLASE"/>
    <property type="match status" value="1"/>
</dbReference>
<dbReference type="SUPFAM" id="SSF53383">
    <property type="entry name" value="PLP-dependent transferases"/>
    <property type="match status" value="1"/>
</dbReference>
<dbReference type="GO" id="GO:0006567">
    <property type="term" value="P:L-threonine catabolic process"/>
    <property type="evidence" value="ECO:0007669"/>
    <property type="project" value="TreeGrafter"/>
</dbReference>
<proteinExistence type="inferred from homology"/>
<dbReference type="Proteomes" id="UP000249464">
    <property type="component" value="Unassembled WGS sequence"/>
</dbReference>
<evidence type="ECO:0000256" key="2">
    <source>
        <dbReference type="ARBA" id="ARBA00006966"/>
    </source>
</evidence>
<dbReference type="InterPro" id="IPR015422">
    <property type="entry name" value="PyrdxlP-dep_Trfase_small"/>
</dbReference>
<dbReference type="GO" id="GO:0005829">
    <property type="term" value="C:cytosol"/>
    <property type="evidence" value="ECO:0007669"/>
    <property type="project" value="TreeGrafter"/>
</dbReference>
<dbReference type="PANTHER" id="PTHR48097">
    <property type="entry name" value="L-THREONINE ALDOLASE-RELATED"/>
    <property type="match status" value="1"/>
</dbReference>
<comment type="cofactor">
    <cofactor evidence="1">
        <name>pyridoxal 5'-phosphate</name>
        <dbReference type="ChEBI" id="CHEBI:597326"/>
    </cofactor>
</comment>
<accession>A0A2X0MKD9</accession>
<protein>
    <submittedName>
        <fullName evidence="7">BQ5605_C021g09360 protein</fullName>
    </submittedName>
</protein>
<dbReference type="InterPro" id="IPR015424">
    <property type="entry name" value="PyrdxlP-dep_Trfase"/>
</dbReference>
<sequence length="407" mass="45286">MTQVSSKQANELKLKQISRDFRTDTITIPTDDMFDLMKEASRGDDVYGEDQATNDLQDRVAKLAGKEAGLFCVSGTMTNQLAIRSHLTQPPHSIILDARAHVHLYEAGGVAFHSQASSHAVPPANGHHLTLEEVLNNAVFGEDIHSAPTRLVALENTLSGMVFPQEEIVRISDKMRKEGIIMHCDGARMWEVVAKTGTSLEELCRPFDTVSLCMSKGLGAPIGSVLVGPKKFIERCKWFRKCFGGGIRQCGGLAACADWVLDNHLPKLKQTHEMASRLAQPLADLGVQLMLPVETNMLWLQPTSIGFTIQDLAERAKERHITLGSNRVVIHHQISPQALDDLVDLVREMKEEFKDAPKTPLDWEQNQRFAKGTYQGDIQPPIARLGTNYGESSRFRFFRFKNSCGID</sequence>
<dbReference type="GO" id="GO:0006545">
    <property type="term" value="P:glycine biosynthetic process"/>
    <property type="evidence" value="ECO:0007669"/>
    <property type="project" value="TreeGrafter"/>
</dbReference>
<dbReference type="InterPro" id="IPR001597">
    <property type="entry name" value="ArAA_b-elim_lyase/Thr_aldolase"/>
</dbReference>
<evidence type="ECO:0000256" key="4">
    <source>
        <dbReference type="ARBA" id="ARBA00023239"/>
    </source>
</evidence>